<evidence type="ECO:0000256" key="3">
    <source>
        <dbReference type="ARBA" id="ARBA00023125"/>
    </source>
</evidence>
<keyword evidence="7" id="KW-1185">Reference proteome</keyword>
<dbReference type="Proteomes" id="UP001430614">
    <property type="component" value="Unassembled WGS sequence"/>
</dbReference>
<dbReference type="InterPro" id="IPR000847">
    <property type="entry name" value="LysR_HTH_N"/>
</dbReference>
<comment type="similarity">
    <text evidence="1">Belongs to the LysR transcriptional regulatory family.</text>
</comment>
<dbReference type="PANTHER" id="PTHR30537:SF5">
    <property type="entry name" value="HTH-TYPE TRANSCRIPTIONAL ACTIVATOR TTDR-RELATED"/>
    <property type="match status" value="1"/>
</dbReference>
<dbReference type="InterPro" id="IPR036390">
    <property type="entry name" value="WH_DNA-bd_sf"/>
</dbReference>
<organism evidence="6 7">
    <name type="scientific">Paraburkholderia translucens</name>
    <dbReference type="NCBI Taxonomy" id="2886945"/>
    <lineage>
        <taxon>Bacteria</taxon>
        <taxon>Pseudomonadati</taxon>
        <taxon>Pseudomonadota</taxon>
        <taxon>Betaproteobacteria</taxon>
        <taxon>Burkholderiales</taxon>
        <taxon>Burkholderiaceae</taxon>
        <taxon>Paraburkholderia</taxon>
    </lineage>
</organism>
<proteinExistence type="inferred from homology"/>
<reference evidence="6 7" key="1">
    <citation type="submission" date="2021-11" db="EMBL/GenBank/DDBJ databases">
        <authorList>
            <person name="Oh E.-T."/>
            <person name="Kim S.-B."/>
        </authorList>
    </citation>
    <scope>NUCLEOTIDE SEQUENCE [LARGE SCALE GENOMIC DNA]</scope>
    <source>
        <strain evidence="6 7">MMS20-SJTN17</strain>
    </source>
</reference>
<comment type="caution">
    <text evidence="6">The sequence shown here is derived from an EMBL/GenBank/DDBJ whole genome shotgun (WGS) entry which is preliminary data.</text>
</comment>
<evidence type="ECO:0000256" key="2">
    <source>
        <dbReference type="ARBA" id="ARBA00023015"/>
    </source>
</evidence>
<keyword evidence="4" id="KW-0804">Transcription</keyword>
<evidence type="ECO:0000313" key="6">
    <source>
        <dbReference type="EMBL" id="MCC8404627.1"/>
    </source>
</evidence>
<dbReference type="InterPro" id="IPR036388">
    <property type="entry name" value="WH-like_DNA-bd_sf"/>
</dbReference>
<dbReference type="PANTHER" id="PTHR30537">
    <property type="entry name" value="HTH-TYPE TRANSCRIPTIONAL REGULATOR"/>
    <property type="match status" value="1"/>
</dbReference>
<evidence type="ECO:0000256" key="1">
    <source>
        <dbReference type="ARBA" id="ARBA00009437"/>
    </source>
</evidence>
<dbReference type="RefSeq" id="WP_230563442.1">
    <property type="nucleotide sequence ID" value="NZ_JAJITC010000013.1"/>
</dbReference>
<name>A0ABS8KIU7_9BURK</name>
<feature type="domain" description="HTH lysR-type" evidence="5">
    <location>
        <begin position="8"/>
        <end position="65"/>
    </location>
</feature>
<dbReference type="Gene3D" id="1.10.10.10">
    <property type="entry name" value="Winged helix-like DNA-binding domain superfamily/Winged helix DNA-binding domain"/>
    <property type="match status" value="1"/>
</dbReference>
<accession>A0ABS8KIU7</accession>
<dbReference type="PRINTS" id="PR00039">
    <property type="entry name" value="HTHLYSR"/>
</dbReference>
<evidence type="ECO:0000256" key="4">
    <source>
        <dbReference type="ARBA" id="ARBA00023163"/>
    </source>
</evidence>
<protein>
    <submittedName>
        <fullName evidence="6">LysR family transcriptional regulator</fullName>
    </submittedName>
</protein>
<dbReference type="Pfam" id="PF00126">
    <property type="entry name" value="HTH_1"/>
    <property type="match status" value="1"/>
</dbReference>
<dbReference type="EMBL" id="JAJITC010000013">
    <property type="protein sequence ID" value="MCC8404627.1"/>
    <property type="molecule type" value="Genomic_DNA"/>
</dbReference>
<sequence length="317" mass="35526">MQRNFDDLLLGSIELFCLAAELGSFTLAANAASVTPAAVSRSVGRLEERLGVRLFVRTTRQIRLTDAGQRYFEQCRQALSQLVDAQREVTGQQTTPAGVLRISMPTPYGHYRVLPLLAAFRERFPRVQVETHLSNRNIDFADEGFDLAIRGRAPEDSSLIARKLEDAELVVVATPSYLKRAGVPESVDDLRSHECIQFELPSSGRNLTWTFADESGEFDVSTNGSYRTSGDALAGITLARSGAGLFQTYRFLVEEDLREGRLVEVLRKYGGRSRPFILLYPHARHLSSRVRVFVDFLLEQLAQPPQNPAQQRLTRVQ</sequence>
<dbReference type="SUPFAM" id="SSF46785">
    <property type="entry name" value="Winged helix' DNA-binding domain"/>
    <property type="match status" value="1"/>
</dbReference>
<keyword evidence="2" id="KW-0805">Transcription regulation</keyword>
<dbReference type="CDD" id="cd08422">
    <property type="entry name" value="PBP2_CrgA_like"/>
    <property type="match status" value="1"/>
</dbReference>
<dbReference type="SUPFAM" id="SSF53850">
    <property type="entry name" value="Periplasmic binding protein-like II"/>
    <property type="match status" value="1"/>
</dbReference>
<dbReference type="InterPro" id="IPR005119">
    <property type="entry name" value="LysR_subst-bd"/>
</dbReference>
<evidence type="ECO:0000259" key="5">
    <source>
        <dbReference type="PROSITE" id="PS50931"/>
    </source>
</evidence>
<dbReference type="InterPro" id="IPR058163">
    <property type="entry name" value="LysR-type_TF_proteobact-type"/>
</dbReference>
<keyword evidence="3" id="KW-0238">DNA-binding</keyword>
<gene>
    <name evidence="6" type="ORF">LJ655_22555</name>
</gene>
<dbReference type="Gene3D" id="3.40.190.290">
    <property type="match status" value="1"/>
</dbReference>
<dbReference type="Pfam" id="PF03466">
    <property type="entry name" value="LysR_substrate"/>
    <property type="match status" value="1"/>
</dbReference>
<dbReference type="PROSITE" id="PS50931">
    <property type="entry name" value="HTH_LYSR"/>
    <property type="match status" value="1"/>
</dbReference>
<evidence type="ECO:0000313" key="7">
    <source>
        <dbReference type="Proteomes" id="UP001430614"/>
    </source>
</evidence>